<dbReference type="RefSeq" id="XP_022585620.1">
    <property type="nucleotide sequence ID" value="XM_022727862.1"/>
</dbReference>
<keyword evidence="3" id="KW-1185">Reference proteome</keyword>
<dbReference type="Proteomes" id="UP000184188">
    <property type="component" value="Unassembled WGS sequence"/>
</dbReference>
<gene>
    <name evidence="2" type="ORF">ASPZODRAFT_21611</name>
</gene>
<sequence>MESSGQNKQRAHLRVVYDQAVSTLIKTLNSQPKEAYSQDELTRMGVSLAEFNPEDPKFLDSKASLFKPLSVEELAKYTLDESELAGPDTETCYFDFDGLYDHPTISKDPPYSYILAERADHIFQYLNILYIFIKAKKDGDLIWFNEEFGWLDIRDGNSFLNGPQGLLLGLRKKVPPWDTLCKREWQDDAEDPTTLRPHIMLIVCTGAETSNDELLYGELGPIAQTIQNRLNQTEFENTSLFPVLVLSLFGPRHGRILQAKYNKSGVLKVHASPIYSFRFKATSPFDLFLRYQACEACHGPEYEFDSDEEDVPIQASAYASPSLGADKENAPPKEDDAPSPEQL</sequence>
<dbReference type="VEuPathDB" id="FungiDB:ASPZODRAFT_21611"/>
<feature type="compositionally biased region" description="Basic and acidic residues" evidence="1">
    <location>
        <begin position="325"/>
        <end position="336"/>
    </location>
</feature>
<protein>
    <submittedName>
        <fullName evidence="2">Uncharacterized protein</fullName>
    </submittedName>
</protein>
<dbReference type="STRING" id="1073090.A0A1L9SV57"/>
<evidence type="ECO:0000313" key="2">
    <source>
        <dbReference type="EMBL" id="OJJ51110.1"/>
    </source>
</evidence>
<organism evidence="2 3">
    <name type="scientific">Penicilliopsis zonata CBS 506.65</name>
    <dbReference type="NCBI Taxonomy" id="1073090"/>
    <lineage>
        <taxon>Eukaryota</taxon>
        <taxon>Fungi</taxon>
        <taxon>Dikarya</taxon>
        <taxon>Ascomycota</taxon>
        <taxon>Pezizomycotina</taxon>
        <taxon>Eurotiomycetes</taxon>
        <taxon>Eurotiomycetidae</taxon>
        <taxon>Eurotiales</taxon>
        <taxon>Aspergillaceae</taxon>
        <taxon>Penicilliopsis</taxon>
    </lineage>
</organism>
<name>A0A1L9SV57_9EURO</name>
<reference evidence="3" key="1">
    <citation type="journal article" date="2017" name="Genome Biol.">
        <title>Comparative genomics reveals high biological diversity and specific adaptations in the industrially and medically important fungal genus Aspergillus.</title>
        <authorList>
            <person name="de Vries R.P."/>
            <person name="Riley R."/>
            <person name="Wiebenga A."/>
            <person name="Aguilar-Osorio G."/>
            <person name="Amillis S."/>
            <person name="Uchima C.A."/>
            <person name="Anderluh G."/>
            <person name="Asadollahi M."/>
            <person name="Askin M."/>
            <person name="Barry K."/>
            <person name="Battaglia E."/>
            <person name="Bayram O."/>
            <person name="Benocci T."/>
            <person name="Braus-Stromeyer S.A."/>
            <person name="Caldana C."/>
            <person name="Canovas D."/>
            <person name="Cerqueira G.C."/>
            <person name="Chen F."/>
            <person name="Chen W."/>
            <person name="Choi C."/>
            <person name="Clum A."/>
            <person name="Dos Santos R.A."/>
            <person name="Damasio A.R."/>
            <person name="Diallinas G."/>
            <person name="Emri T."/>
            <person name="Fekete E."/>
            <person name="Flipphi M."/>
            <person name="Freyberg S."/>
            <person name="Gallo A."/>
            <person name="Gournas C."/>
            <person name="Habgood R."/>
            <person name="Hainaut M."/>
            <person name="Harispe M.L."/>
            <person name="Henrissat B."/>
            <person name="Hilden K.S."/>
            <person name="Hope R."/>
            <person name="Hossain A."/>
            <person name="Karabika E."/>
            <person name="Karaffa L."/>
            <person name="Karanyi Z."/>
            <person name="Krasevec N."/>
            <person name="Kuo A."/>
            <person name="Kusch H."/>
            <person name="LaButti K."/>
            <person name="Lagendijk E.L."/>
            <person name="Lapidus A."/>
            <person name="Levasseur A."/>
            <person name="Lindquist E."/>
            <person name="Lipzen A."/>
            <person name="Logrieco A.F."/>
            <person name="MacCabe A."/>
            <person name="Maekelae M.R."/>
            <person name="Malavazi I."/>
            <person name="Melin P."/>
            <person name="Meyer V."/>
            <person name="Mielnichuk N."/>
            <person name="Miskei M."/>
            <person name="Molnar A.P."/>
            <person name="Mule G."/>
            <person name="Ngan C.Y."/>
            <person name="Orejas M."/>
            <person name="Orosz E."/>
            <person name="Ouedraogo J.P."/>
            <person name="Overkamp K.M."/>
            <person name="Park H.-S."/>
            <person name="Perrone G."/>
            <person name="Piumi F."/>
            <person name="Punt P.J."/>
            <person name="Ram A.F."/>
            <person name="Ramon A."/>
            <person name="Rauscher S."/>
            <person name="Record E."/>
            <person name="Riano-Pachon D.M."/>
            <person name="Robert V."/>
            <person name="Roehrig J."/>
            <person name="Ruller R."/>
            <person name="Salamov A."/>
            <person name="Salih N.S."/>
            <person name="Samson R.A."/>
            <person name="Sandor E."/>
            <person name="Sanguinetti M."/>
            <person name="Schuetze T."/>
            <person name="Sepcic K."/>
            <person name="Shelest E."/>
            <person name="Sherlock G."/>
            <person name="Sophianopoulou V."/>
            <person name="Squina F.M."/>
            <person name="Sun H."/>
            <person name="Susca A."/>
            <person name="Todd R.B."/>
            <person name="Tsang A."/>
            <person name="Unkles S.E."/>
            <person name="van de Wiele N."/>
            <person name="van Rossen-Uffink D."/>
            <person name="Oliveira J.V."/>
            <person name="Vesth T.C."/>
            <person name="Visser J."/>
            <person name="Yu J.-H."/>
            <person name="Zhou M."/>
            <person name="Andersen M.R."/>
            <person name="Archer D.B."/>
            <person name="Baker S.E."/>
            <person name="Benoit I."/>
            <person name="Brakhage A.A."/>
            <person name="Braus G.H."/>
            <person name="Fischer R."/>
            <person name="Frisvad J.C."/>
            <person name="Goldman G.H."/>
            <person name="Houbraken J."/>
            <person name="Oakley B."/>
            <person name="Pocsi I."/>
            <person name="Scazzocchio C."/>
            <person name="Seiboth B."/>
            <person name="vanKuyk P.A."/>
            <person name="Wortman J."/>
            <person name="Dyer P.S."/>
            <person name="Grigoriev I.V."/>
        </authorList>
    </citation>
    <scope>NUCLEOTIDE SEQUENCE [LARGE SCALE GENOMIC DNA]</scope>
    <source>
        <strain evidence="3">CBS 506.65</strain>
    </source>
</reference>
<dbReference type="GeneID" id="34614326"/>
<dbReference type="EMBL" id="KV878336">
    <property type="protein sequence ID" value="OJJ51110.1"/>
    <property type="molecule type" value="Genomic_DNA"/>
</dbReference>
<evidence type="ECO:0000313" key="3">
    <source>
        <dbReference type="Proteomes" id="UP000184188"/>
    </source>
</evidence>
<proteinExistence type="predicted"/>
<dbReference type="OrthoDB" id="4177740at2759"/>
<evidence type="ECO:0000256" key="1">
    <source>
        <dbReference type="SAM" id="MobiDB-lite"/>
    </source>
</evidence>
<feature type="region of interest" description="Disordered" evidence="1">
    <location>
        <begin position="315"/>
        <end position="343"/>
    </location>
</feature>
<accession>A0A1L9SV57</accession>
<dbReference type="AlphaFoldDB" id="A0A1L9SV57"/>